<dbReference type="Proteomes" id="UP000326354">
    <property type="component" value="Chromosome"/>
</dbReference>
<gene>
    <name evidence="2" type="ORF">UABAM_02574</name>
</gene>
<dbReference type="AlphaFoldDB" id="A0A5S9F381"/>
<evidence type="ECO:0000256" key="1">
    <source>
        <dbReference type="SAM" id="SignalP"/>
    </source>
</evidence>
<accession>A0A5S9F381</accession>
<proteinExistence type="predicted"/>
<organism evidence="2 3">
    <name type="scientific">Uabimicrobium amorphum</name>
    <dbReference type="NCBI Taxonomy" id="2596890"/>
    <lineage>
        <taxon>Bacteria</taxon>
        <taxon>Pseudomonadati</taxon>
        <taxon>Planctomycetota</taxon>
        <taxon>Candidatus Uabimicrobiia</taxon>
        <taxon>Candidatus Uabimicrobiales</taxon>
        <taxon>Candidatus Uabimicrobiaceae</taxon>
        <taxon>Candidatus Uabimicrobium</taxon>
    </lineage>
</organism>
<name>A0A5S9F381_UABAM</name>
<keyword evidence="3" id="KW-1185">Reference proteome</keyword>
<feature type="chain" id="PRO_5024839796" evidence="1">
    <location>
        <begin position="24"/>
        <end position="373"/>
    </location>
</feature>
<protein>
    <submittedName>
        <fullName evidence="2">Uncharacterized protein</fullName>
    </submittedName>
</protein>
<evidence type="ECO:0000313" key="2">
    <source>
        <dbReference type="EMBL" id="BBM84218.1"/>
    </source>
</evidence>
<evidence type="ECO:0000313" key="3">
    <source>
        <dbReference type="Proteomes" id="UP000326354"/>
    </source>
</evidence>
<reference evidence="2 3" key="1">
    <citation type="submission" date="2019-08" db="EMBL/GenBank/DDBJ databases">
        <title>Complete genome sequence of Candidatus Uab amorphum.</title>
        <authorList>
            <person name="Shiratori T."/>
            <person name="Suzuki S."/>
            <person name="Kakizawa Y."/>
            <person name="Ishida K."/>
        </authorList>
    </citation>
    <scope>NUCLEOTIDE SEQUENCE [LARGE SCALE GENOMIC DNA]</scope>
    <source>
        <strain evidence="2 3">SRT547</strain>
    </source>
</reference>
<feature type="signal peptide" evidence="1">
    <location>
        <begin position="1"/>
        <end position="23"/>
    </location>
</feature>
<keyword evidence="1" id="KW-0732">Signal</keyword>
<dbReference type="KEGG" id="uam:UABAM_02574"/>
<dbReference type="EMBL" id="AP019860">
    <property type="protein sequence ID" value="BBM84218.1"/>
    <property type="molecule type" value="Genomic_DNA"/>
</dbReference>
<sequence length="373" mass="42852">MRFQTIFVILLTCFLCCCGGSRPFVFTSATQMADLYMQGQITDQHDNRWEIWIVPGICPMLEYSKESWEDTAEILEVYTTKEFWEDCAEWNSDSLKFARDSFTKYLIEGIGEDYAQASSNISANVRETPFGWMPRIIGNALWGYLFVPTMRVATAPIGIAGGLVGSVVFPVGQTILPVPVAIGYATINGVLVPVSGIAAHQFIYLFAIPNREPSPEHDRRFGLYIINNDRKDAAPGEIIIESESEHNQPIKQKEEHEKPQVRKTLDKMYLQKLAAEYIALRQLTDIYLQKQKQLQSSHFSIHMNESSLSKVSHRFSHQTYLYYKSTFAKDFREMWREAYEDLPNRQSLALPVDKAFTDFCQNVVERIGFYRKD</sequence>